<feature type="compositionally biased region" description="Basic residues" evidence="1">
    <location>
        <begin position="148"/>
        <end position="158"/>
    </location>
</feature>
<evidence type="ECO:0000313" key="4">
    <source>
        <dbReference type="WBParaSite" id="ECPE_0000481601-mRNA-1"/>
    </source>
</evidence>
<evidence type="ECO:0000313" key="3">
    <source>
        <dbReference type="Proteomes" id="UP000272942"/>
    </source>
</evidence>
<protein>
    <submittedName>
        <fullName evidence="4">Smg4_UPF3 domain-containing protein</fullName>
    </submittedName>
</protein>
<feature type="compositionally biased region" description="Basic and acidic residues" evidence="1">
    <location>
        <begin position="81"/>
        <end position="93"/>
    </location>
</feature>
<reference evidence="2 3" key="2">
    <citation type="submission" date="2018-11" db="EMBL/GenBank/DDBJ databases">
        <authorList>
            <consortium name="Pathogen Informatics"/>
        </authorList>
    </citation>
    <scope>NUCLEOTIDE SEQUENCE [LARGE SCALE GENOMIC DNA]</scope>
    <source>
        <strain evidence="2 3">Egypt</strain>
    </source>
</reference>
<evidence type="ECO:0000313" key="2">
    <source>
        <dbReference type="EMBL" id="VDP73675.1"/>
    </source>
</evidence>
<organism evidence="4">
    <name type="scientific">Echinostoma caproni</name>
    <dbReference type="NCBI Taxonomy" id="27848"/>
    <lineage>
        <taxon>Eukaryota</taxon>
        <taxon>Metazoa</taxon>
        <taxon>Spiralia</taxon>
        <taxon>Lophotrochozoa</taxon>
        <taxon>Platyhelminthes</taxon>
        <taxon>Trematoda</taxon>
        <taxon>Digenea</taxon>
        <taxon>Plagiorchiida</taxon>
        <taxon>Echinostomata</taxon>
        <taxon>Echinostomatoidea</taxon>
        <taxon>Echinostomatidae</taxon>
        <taxon>Echinostoma</taxon>
    </lineage>
</organism>
<name>A0A183ACW9_9TREM</name>
<gene>
    <name evidence="2" type="ORF">ECPE_LOCUS4804</name>
</gene>
<dbReference type="Proteomes" id="UP000272942">
    <property type="component" value="Unassembled WGS sequence"/>
</dbReference>
<sequence length="168" mass="18044">MSTSQRSYEAAYRELIPFVRPAPIDIEKTPGTGEPKAKKDQKPAPKVAEQAKTGQSKSTKTPKSSDTASEVSKLATNMERLNTHSDAPAHKGDAIANEKQSKGQKSRIKPADESHPASQPTPTTSASAQEPASTHPQSADVEPGNAEKKKRKRKKNKKNTSESAVTSD</sequence>
<feature type="compositionally biased region" description="Polar residues" evidence="1">
    <location>
        <begin position="116"/>
        <end position="137"/>
    </location>
</feature>
<dbReference type="EMBL" id="UZAN01041653">
    <property type="protein sequence ID" value="VDP73675.1"/>
    <property type="molecule type" value="Genomic_DNA"/>
</dbReference>
<evidence type="ECO:0000256" key="1">
    <source>
        <dbReference type="SAM" id="MobiDB-lite"/>
    </source>
</evidence>
<dbReference type="WBParaSite" id="ECPE_0000481601-mRNA-1">
    <property type="protein sequence ID" value="ECPE_0000481601-mRNA-1"/>
    <property type="gene ID" value="ECPE_0000481601"/>
</dbReference>
<accession>A0A183ACW9</accession>
<keyword evidence="3" id="KW-1185">Reference proteome</keyword>
<dbReference type="AlphaFoldDB" id="A0A183ACW9"/>
<feature type="compositionally biased region" description="Low complexity" evidence="1">
    <location>
        <begin position="44"/>
        <end position="67"/>
    </location>
</feature>
<feature type="region of interest" description="Disordered" evidence="1">
    <location>
        <begin position="19"/>
        <end position="168"/>
    </location>
</feature>
<reference evidence="4" key="1">
    <citation type="submission" date="2016-06" db="UniProtKB">
        <authorList>
            <consortium name="WormBaseParasite"/>
        </authorList>
    </citation>
    <scope>IDENTIFICATION</scope>
</reference>
<proteinExistence type="predicted"/>